<dbReference type="GO" id="GO:0005886">
    <property type="term" value="C:plasma membrane"/>
    <property type="evidence" value="ECO:0007669"/>
    <property type="project" value="UniProtKB-SubCell"/>
</dbReference>
<dbReference type="Proteomes" id="UP000000663">
    <property type="component" value="Chromosome"/>
</dbReference>
<keyword evidence="8" id="KW-1185">Reference proteome</keyword>
<dbReference type="STRING" id="351160.RCIX1955"/>
<evidence type="ECO:0000256" key="4">
    <source>
        <dbReference type="ARBA" id="ARBA00022989"/>
    </source>
</evidence>
<proteinExistence type="predicted"/>
<gene>
    <name evidence="7" type="ORF">RCIX1955</name>
</gene>
<feature type="transmembrane region" description="Helical" evidence="6">
    <location>
        <begin position="256"/>
        <end position="281"/>
    </location>
</feature>
<dbReference type="RefSeq" id="WP_012035454.1">
    <property type="nucleotide sequence ID" value="NC_009464.1"/>
</dbReference>
<keyword evidence="3 6" id="KW-0812">Transmembrane</keyword>
<feature type="transmembrane region" description="Helical" evidence="6">
    <location>
        <begin position="129"/>
        <end position="152"/>
    </location>
</feature>
<feature type="transmembrane region" description="Helical" evidence="6">
    <location>
        <begin position="228"/>
        <end position="250"/>
    </location>
</feature>
<dbReference type="InterPro" id="IPR002797">
    <property type="entry name" value="Polysacc_synth"/>
</dbReference>
<feature type="transmembrane region" description="Helical" evidence="6">
    <location>
        <begin position="364"/>
        <end position="384"/>
    </location>
</feature>
<feature type="transmembrane region" description="Helical" evidence="6">
    <location>
        <begin position="56"/>
        <end position="75"/>
    </location>
</feature>
<dbReference type="OrthoDB" id="101719at2157"/>
<dbReference type="AlphaFoldDB" id="Q0W3C5"/>
<name>Q0W3C5_METAR</name>
<accession>Q0W3C5</accession>
<evidence type="ECO:0000313" key="8">
    <source>
        <dbReference type="Proteomes" id="UP000000663"/>
    </source>
</evidence>
<dbReference type="EMBL" id="AM114193">
    <property type="protein sequence ID" value="CAJ37118.1"/>
    <property type="molecule type" value="Genomic_DNA"/>
</dbReference>
<sequence>MNVHVPAYLRELRYHLNDPLYKNSVFIFTTRLLTVVVGFVFWMIAARLYSVEDVGLAVALISSATLINLFSTLGIEHSIIRFFPAYSMARVINSSIIIVTLTSLAIGVAYSIALILLSSDLAFVSNPVYLIIFVAFGVISTIAVVTGNIFIAMRKTLYYLVQNVFISFRVLFLIPLIFLGSFGIVGSTMAAYIVAFLFVLFILSRFIRFDFRADRDYIRNSFSYSSRNYVATLLSEVPFLLMPVIVLHVLGEADAARYYIAFTIGSFLMQITYTISTSLFVEGSHGESMKKNVIKSGIAIYSLLVPAFLCICLFGEYVLNIYGSEYVAALDLLKLVALSSFFQAIYSLYCAIQKVNMGMDSVIKLNLIMFCLFLGLSYALMGLFGTTGVGYAMVVTFIVIDLLIIGICKKEKWI</sequence>
<keyword evidence="5 6" id="KW-0472">Membrane</keyword>
<evidence type="ECO:0000256" key="2">
    <source>
        <dbReference type="ARBA" id="ARBA00022475"/>
    </source>
</evidence>
<protein>
    <submittedName>
        <fullName evidence="7">Oligosaccharide repeat unit transporter</fullName>
    </submittedName>
</protein>
<evidence type="ECO:0000256" key="3">
    <source>
        <dbReference type="ARBA" id="ARBA00022692"/>
    </source>
</evidence>
<evidence type="ECO:0000313" key="7">
    <source>
        <dbReference type="EMBL" id="CAJ37118.1"/>
    </source>
</evidence>
<keyword evidence="2" id="KW-1003">Cell membrane</keyword>
<comment type="subcellular location">
    <subcellularLocation>
        <location evidence="1">Cell membrane</location>
        <topology evidence="1">Multi-pass membrane protein</topology>
    </subcellularLocation>
</comment>
<dbReference type="GeneID" id="5144806"/>
<dbReference type="Pfam" id="PF01943">
    <property type="entry name" value="Polysacc_synt"/>
    <property type="match status" value="1"/>
</dbReference>
<dbReference type="PANTHER" id="PTHR30250">
    <property type="entry name" value="PST FAMILY PREDICTED COLANIC ACID TRANSPORTER"/>
    <property type="match status" value="1"/>
</dbReference>
<organism evidence="7 8">
    <name type="scientific">Methanocella arvoryzae (strain DSM 22066 / NBRC 105507 / MRE50)</name>
    <dbReference type="NCBI Taxonomy" id="351160"/>
    <lineage>
        <taxon>Archaea</taxon>
        <taxon>Methanobacteriati</taxon>
        <taxon>Methanobacteriota</taxon>
        <taxon>Stenosarchaea group</taxon>
        <taxon>Methanomicrobia</taxon>
        <taxon>Methanocellales</taxon>
        <taxon>Methanocellaceae</taxon>
        <taxon>Methanocella</taxon>
    </lineage>
</organism>
<feature type="transmembrane region" description="Helical" evidence="6">
    <location>
        <begin position="96"/>
        <end position="117"/>
    </location>
</feature>
<feature type="transmembrane region" description="Helical" evidence="6">
    <location>
        <begin position="390"/>
        <end position="408"/>
    </location>
</feature>
<keyword evidence="4 6" id="KW-1133">Transmembrane helix</keyword>
<evidence type="ECO:0000256" key="6">
    <source>
        <dbReference type="SAM" id="Phobius"/>
    </source>
</evidence>
<evidence type="ECO:0000256" key="5">
    <source>
        <dbReference type="ARBA" id="ARBA00023136"/>
    </source>
</evidence>
<feature type="transmembrane region" description="Helical" evidence="6">
    <location>
        <begin position="293"/>
        <end position="320"/>
    </location>
</feature>
<evidence type="ECO:0000256" key="1">
    <source>
        <dbReference type="ARBA" id="ARBA00004651"/>
    </source>
</evidence>
<dbReference type="InterPro" id="IPR050833">
    <property type="entry name" value="Poly_Biosynth_Transport"/>
</dbReference>
<dbReference type="KEGG" id="rci:RCIX1955"/>
<feature type="transmembrane region" description="Helical" evidence="6">
    <location>
        <begin position="20"/>
        <end position="44"/>
    </location>
</feature>
<feature type="transmembrane region" description="Helical" evidence="6">
    <location>
        <begin position="190"/>
        <end position="207"/>
    </location>
</feature>
<reference evidence="7 8" key="1">
    <citation type="journal article" date="2006" name="Science">
        <title>Genome of rice cluster I archaea -- the key methane producers in the rice rhizosphere.</title>
        <authorList>
            <person name="Erkel C."/>
            <person name="Kube M."/>
            <person name="Reinhardt R."/>
            <person name="Liesack W."/>
        </authorList>
    </citation>
    <scope>NUCLEOTIDE SEQUENCE [LARGE SCALE GENOMIC DNA]</scope>
    <source>
        <strain evidence="8">DSM 22066 / NBRC 105507 / MRE50</strain>
    </source>
</reference>
<dbReference type="PANTHER" id="PTHR30250:SF28">
    <property type="entry name" value="POLYSACCHARIDE BIOSYNTHESIS PROTEIN"/>
    <property type="match status" value="1"/>
</dbReference>
<dbReference type="eggNOG" id="arCOG02213">
    <property type="taxonomic scope" value="Archaea"/>
</dbReference>
<feature type="transmembrane region" description="Helical" evidence="6">
    <location>
        <begin position="164"/>
        <end position="184"/>
    </location>
</feature>
<feature type="transmembrane region" description="Helical" evidence="6">
    <location>
        <begin position="332"/>
        <end position="352"/>
    </location>
</feature>